<dbReference type="WBParaSite" id="Csp11.Scaffold629.g10897.t1">
    <property type="protein sequence ID" value="Csp11.Scaffold629.g10897.t1"/>
    <property type="gene ID" value="Csp11.Scaffold629.g10897"/>
</dbReference>
<reference evidence="3" key="1">
    <citation type="submission" date="2016-11" db="UniProtKB">
        <authorList>
            <consortium name="WormBaseParasite"/>
        </authorList>
    </citation>
    <scope>IDENTIFICATION</scope>
</reference>
<dbReference type="AlphaFoldDB" id="A0A1I7TQZ9"/>
<organism evidence="2 3">
    <name type="scientific">Caenorhabditis tropicalis</name>
    <dbReference type="NCBI Taxonomy" id="1561998"/>
    <lineage>
        <taxon>Eukaryota</taxon>
        <taxon>Metazoa</taxon>
        <taxon>Ecdysozoa</taxon>
        <taxon>Nematoda</taxon>
        <taxon>Chromadorea</taxon>
        <taxon>Rhabditida</taxon>
        <taxon>Rhabditina</taxon>
        <taxon>Rhabditomorpha</taxon>
        <taxon>Rhabditoidea</taxon>
        <taxon>Rhabditidae</taxon>
        <taxon>Peloderinae</taxon>
        <taxon>Caenorhabditis</taxon>
    </lineage>
</organism>
<keyword evidence="2" id="KW-1185">Reference proteome</keyword>
<evidence type="ECO:0000256" key="1">
    <source>
        <dbReference type="SAM" id="MobiDB-lite"/>
    </source>
</evidence>
<feature type="compositionally biased region" description="Basic and acidic residues" evidence="1">
    <location>
        <begin position="1"/>
        <end position="35"/>
    </location>
</feature>
<proteinExistence type="predicted"/>
<feature type="region of interest" description="Disordered" evidence="1">
    <location>
        <begin position="1"/>
        <end position="51"/>
    </location>
</feature>
<evidence type="ECO:0000313" key="3">
    <source>
        <dbReference type="WBParaSite" id="Csp11.Scaffold629.g10897.t1"/>
    </source>
</evidence>
<sequence length="106" mass="11816">MAGGEKKEEEKKDEAKKEEEKKEEKKDEDPKKETSMKPFPNTIGLDGSGRSVPDSVSLSYFTAGGSDLTVRCVGDPFFLLQMSNVIVRHINPDSDHKIDAKSLQFI</sequence>
<accession>A0A1I7TQZ9</accession>
<protein>
    <submittedName>
        <fullName evidence="3">Galectin</fullName>
    </submittedName>
</protein>
<name>A0A1I7TQZ9_9PELO</name>
<evidence type="ECO:0000313" key="2">
    <source>
        <dbReference type="Proteomes" id="UP000095282"/>
    </source>
</evidence>
<dbReference type="Proteomes" id="UP000095282">
    <property type="component" value="Unplaced"/>
</dbReference>